<dbReference type="InterPro" id="IPR050902">
    <property type="entry name" value="ABC_Transporter_SBP"/>
</dbReference>
<protein>
    <submittedName>
        <fullName evidence="3">Vitamin B12-binding protein</fullName>
    </submittedName>
</protein>
<evidence type="ECO:0000313" key="3">
    <source>
        <dbReference type="EMBL" id="GJE05246.1"/>
    </source>
</evidence>
<comment type="caution">
    <text evidence="3">The sequence shown here is derived from an EMBL/GenBank/DDBJ whole genome shotgun (WGS) entry which is preliminary data.</text>
</comment>
<dbReference type="Proteomes" id="UP001055102">
    <property type="component" value="Unassembled WGS sequence"/>
</dbReference>
<evidence type="ECO:0000259" key="2">
    <source>
        <dbReference type="PROSITE" id="PS50983"/>
    </source>
</evidence>
<dbReference type="Pfam" id="PF01497">
    <property type="entry name" value="Peripla_BP_2"/>
    <property type="match status" value="1"/>
</dbReference>
<dbReference type="EMBL" id="BPQR01000010">
    <property type="protein sequence ID" value="GJE05246.1"/>
    <property type="molecule type" value="Genomic_DNA"/>
</dbReference>
<dbReference type="PROSITE" id="PS50983">
    <property type="entry name" value="FE_B12_PBP"/>
    <property type="match status" value="1"/>
</dbReference>
<reference evidence="3" key="1">
    <citation type="journal article" date="2021" name="Front. Microbiol.">
        <title>Comprehensive Comparative Genomics and Phenotyping of Methylobacterium Species.</title>
        <authorList>
            <person name="Alessa O."/>
            <person name="Ogura Y."/>
            <person name="Fujitani Y."/>
            <person name="Takami H."/>
            <person name="Hayashi T."/>
            <person name="Sahin N."/>
            <person name="Tani A."/>
        </authorList>
    </citation>
    <scope>NUCLEOTIDE SEQUENCE</scope>
    <source>
        <strain evidence="3">LMG 23639</strain>
    </source>
</reference>
<dbReference type="InterPro" id="IPR002491">
    <property type="entry name" value="ABC_transptr_periplasmic_BD"/>
</dbReference>
<organism evidence="3 4">
    <name type="scientific">Methylobacterium jeotgali</name>
    <dbReference type="NCBI Taxonomy" id="381630"/>
    <lineage>
        <taxon>Bacteria</taxon>
        <taxon>Pseudomonadati</taxon>
        <taxon>Pseudomonadota</taxon>
        <taxon>Alphaproteobacteria</taxon>
        <taxon>Hyphomicrobiales</taxon>
        <taxon>Methylobacteriaceae</taxon>
        <taxon>Methylobacterium</taxon>
    </lineage>
</organism>
<dbReference type="PANTHER" id="PTHR30535">
    <property type="entry name" value="VITAMIN B12-BINDING PROTEIN"/>
    <property type="match status" value="1"/>
</dbReference>
<dbReference type="SUPFAM" id="SSF53807">
    <property type="entry name" value="Helical backbone' metal receptor"/>
    <property type="match status" value="1"/>
</dbReference>
<accession>A0ABQ4SPU2</accession>
<dbReference type="Gene3D" id="3.40.50.1980">
    <property type="entry name" value="Nitrogenase molybdenum iron protein domain"/>
    <property type="match status" value="2"/>
</dbReference>
<keyword evidence="1" id="KW-0732">Signal</keyword>
<name>A0ABQ4SPU2_9HYPH</name>
<reference evidence="3" key="2">
    <citation type="submission" date="2021-08" db="EMBL/GenBank/DDBJ databases">
        <authorList>
            <person name="Tani A."/>
            <person name="Ola A."/>
            <person name="Ogura Y."/>
            <person name="Katsura K."/>
            <person name="Hayashi T."/>
        </authorList>
    </citation>
    <scope>NUCLEOTIDE SEQUENCE</scope>
    <source>
        <strain evidence="3">LMG 23639</strain>
    </source>
</reference>
<evidence type="ECO:0000313" key="4">
    <source>
        <dbReference type="Proteomes" id="UP001055102"/>
    </source>
</evidence>
<feature type="signal peptide" evidence="1">
    <location>
        <begin position="1"/>
        <end position="20"/>
    </location>
</feature>
<sequence length="296" mass="30766">MRRAAAAGLAVLTAAAPAAAEPIRLTDALGRAVTLEAPPKRIVTIFSSNTELVAALGLSERIVGIDAFTRYPPEAAGKPVVGGRLGFSVDAVVAQAPDLVLVTPARQAAHQLLAAMERLGVPVLVLTSRSLAEVLDNIRLVGKASGETERGRALADALAARLATVAARIEGRPCPRVLLITGRLGNGLLLAARPATYTMDALRRAGACPALPGRAGLAQVSPEAVLAADPDVLLLAGREDELRDLAARPGFREMRAVREGRAHTVLRAEFLIPGPRTVDGIERLANLLHPPTGAAP</sequence>
<gene>
    <name evidence="3" type="primary">btuF</name>
    <name evidence="3" type="ORF">AOPFMNJM_0544</name>
</gene>
<dbReference type="RefSeq" id="WP_238273938.1">
    <property type="nucleotide sequence ID" value="NZ_BPQR01000010.1"/>
</dbReference>
<keyword evidence="4" id="KW-1185">Reference proteome</keyword>
<dbReference type="PANTHER" id="PTHR30535:SF34">
    <property type="entry name" value="MOLYBDATE-BINDING PROTEIN MOLA"/>
    <property type="match status" value="1"/>
</dbReference>
<proteinExistence type="predicted"/>
<feature type="domain" description="Fe/B12 periplasmic-binding" evidence="2">
    <location>
        <begin position="41"/>
        <end position="292"/>
    </location>
</feature>
<evidence type="ECO:0000256" key="1">
    <source>
        <dbReference type="SAM" id="SignalP"/>
    </source>
</evidence>
<feature type="chain" id="PRO_5046495363" evidence="1">
    <location>
        <begin position="21"/>
        <end position="296"/>
    </location>
</feature>